<reference evidence="1 2" key="1">
    <citation type="submission" date="2019-02" db="EMBL/GenBank/DDBJ databases">
        <title>The genomic architecture of introgression among sibling species of bacteria.</title>
        <authorList>
            <person name="Cavassim M.I.A."/>
            <person name="Moeskjaer S."/>
            <person name="Moslemi C."/>
            <person name="Fields B."/>
            <person name="Bachmann A."/>
            <person name="Vilhjalmsson B."/>
            <person name="Schierup M.H."/>
            <person name="Young J.P.W."/>
            <person name="Andersen S.U."/>
        </authorList>
    </citation>
    <scope>NUCLEOTIDE SEQUENCE [LARGE SCALE GENOMIC DNA]</scope>
    <source>
        <strain evidence="1 2">SM51</strain>
        <plasmid evidence="1">pSM51_Rh01</plasmid>
    </source>
</reference>
<keyword evidence="2" id="KW-1185">Reference proteome</keyword>
<name>A0ABY1XNL1_9HYPH</name>
<keyword evidence="1" id="KW-0614">Plasmid</keyword>
<protein>
    <submittedName>
        <fullName evidence="1">Uncharacterized protein</fullName>
    </submittedName>
</protein>
<evidence type="ECO:0000313" key="1">
    <source>
        <dbReference type="EMBL" id="TBE62567.1"/>
    </source>
</evidence>
<organism evidence="1 2">
    <name type="scientific">Rhizobium beringeri</name>
    <dbReference type="NCBI Taxonomy" id="3019934"/>
    <lineage>
        <taxon>Bacteria</taxon>
        <taxon>Pseudomonadati</taxon>
        <taxon>Pseudomonadota</taxon>
        <taxon>Alphaproteobacteria</taxon>
        <taxon>Hyphomicrobiales</taxon>
        <taxon>Rhizobiaceae</taxon>
        <taxon>Rhizobium/Agrobacterium group</taxon>
        <taxon>Rhizobium</taxon>
    </lineage>
</organism>
<gene>
    <name evidence="1" type="ORF">ELH03_26910</name>
</gene>
<evidence type="ECO:0000313" key="2">
    <source>
        <dbReference type="Proteomes" id="UP000291302"/>
    </source>
</evidence>
<geneLocation type="plasmid" evidence="1">
    <name>pSM51_Rh01</name>
</geneLocation>
<sequence>MAAVLSESAGSALPEHFRFLSGHGNALFCFYAIPDAKPLRTFAGNCFSRSRGQDAALLGGPGGHVVHEAGV</sequence>
<proteinExistence type="predicted"/>
<accession>A0ABY1XNL1</accession>
<dbReference type="Proteomes" id="UP000291302">
    <property type="component" value="Unassembled WGS sequence"/>
</dbReference>
<dbReference type="EMBL" id="SILG01000002">
    <property type="protein sequence ID" value="TBE62567.1"/>
    <property type="molecule type" value="Genomic_DNA"/>
</dbReference>
<comment type="caution">
    <text evidence="1">The sequence shown here is derived from an EMBL/GenBank/DDBJ whole genome shotgun (WGS) entry which is preliminary data.</text>
</comment>